<evidence type="ECO:0000256" key="1">
    <source>
        <dbReference type="ARBA" id="ARBA00004196"/>
    </source>
</evidence>
<dbReference type="EMBL" id="JACOPE010000001">
    <property type="protein sequence ID" value="MBC5682132.1"/>
    <property type="molecule type" value="Genomic_DNA"/>
</dbReference>
<comment type="similarity">
    <text evidence="2">Belongs to the bacterial solute-binding protein 2 family.</text>
</comment>
<dbReference type="Proteomes" id="UP000631576">
    <property type="component" value="Unassembled WGS sequence"/>
</dbReference>
<feature type="chain" id="PRO_5045440413" evidence="4">
    <location>
        <begin position="22"/>
        <end position="388"/>
    </location>
</feature>
<protein>
    <submittedName>
        <fullName evidence="6">Substrate-binding domain-containing protein</fullName>
    </submittedName>
</protein>
<dbReference type="SUPFAM" id="SSF53822">
    <property type="entry name" value="Periplasmic binding protein-like I"/>
    <property type="match status" value="1"/>
</dbReference>
<dbReference type="InterPro" id="IPR028082">
    <property type="entry name" value="Peripla_BP_I"/>
</dbReference>
<proteinExistence type="inferred from homology"/>
<evidence type="ECO:0000313" key="7">
    <source>
        <dbReference type="Proteomes" id="UP000631576"/>
    </source>
</evidence>
<dbReference type="Pfam" id="PF13407">
    <property type="entry name" value="Peripla_BP_4"/>
    <property type="match status" value="1"/>
</dbReference>
<reference evidence="6 7" key="1">
    <citation type="submission" date="2020-08" db="EMBL/GenBank/DDBJ databases">
        <title>Genome public.</title>
        <authorList>
            <person name="Liu C."/>
            <person name="Sun Q."/>
        </authorList>
    </citation>
    <scope>NUCLEOTIDE SEQUENCE [LARGE SCALE GENOMIC DNA]</scope>
    <source>
        <strain evidence="6 7">NSJ-13</strain>
    </source>
</reference>
<evidence type="ECO:0000256" key="2">
    <source>
        <dbReference type="ARBA" id="ARBA00007639"/>
    </source>
</evidence>
<sequence>MKKRWMTVTAVVMATTFMICACGKQQEQTTTFTGKETEKPEYQGNLNAISPAAYNNVEGLNLEPGTYISIIGKDDSSSYWTNVKKGVMQAADDLNKELGYKGSDKIKVTYNAPAKSEDIDEQVNILDEELSRYPDAVGIASIDSAACSVQFDLATANGIPVISLDSGNEYKGIQCIVKTDNEDAARTGAYKLANEIGDEGQVIRVVHDSNSETAKERAKSFEEEIKNNYPSVSIVETIYCDKLDDLKKKIAVEKNPNMSEDLQKAAVEKMTDDEVMQYYLKKYPDLKGVFGTNESSTIFALEALQKTELAGKVALVGFDISEEQIAAMKNGEISGLVVQNPFGMGYASVVAAARTILQSGNEAVVDTGYIWVTKDNLEDESIQNMLYK</sequence>
<dbReference type="PROSITE" id="PS51257">
    <property type="entry name" value="PROKAR_LIPOPROTEIN"/>
    <property type="match status" value="1"/>
</dbReference>
<feature type="signal peptide" evidence="4">
    <location>
        <begin position="1"/>
        <end position="21"/>
    </location>
</feature>
<evidence type="ECO:0000313" key="6">
    <source>
        <dbReference type="EMBL" id="MBC5682132.1"/>
    </source>
</evidence>
<name>A0ABR7G3W8_9FIRM</name>
<evidence type="ECO:0000256" key="4">
    <source>
        <dbReference type="SAM" id="SignalP"/>
    </source>
</evidence>
<dbReference type="PANTHER" id="PTHR46847:SF1">
    <property type="entry name" value="D-ALLOSE-BINDING PERIPLASMIC PROTEIN-RELATED"/>
    <property type="match status" value="1"/>
</dbReference>
<dbReference type="InterPro" id="IPR025997">
    <property type="entry name" value="SBP_2_dom"/>
</dbReference>
<comment type="caution">
    <text evidence="6">The sequence shown here is derived from an EMBL/GenBank/DDBJ whole genome shotgun (WGS) entry which is preliminary data.</text>
</comment>
<evidence type="ECO:0000256" key="3">
    <source>
        <dbReference type="ARBA" id="ARBA00022729"/>
    </source>
</evidence>
<keyword evidence="3 4" id="KW-0732">Signal</keyword>
<keyword evidence="7" id="KW-1185">Reference proteome</keyword>
<gene>
    <name evidence="6" type="ORF">H8S40_00760</name>
</gene>
<dbReference type="RefSeq" id="WP_186864317.1">
    <property type="nucleotide sequence ID" value="NZ_JACOPE010000001.1"/>
</dbReference>
<accession>A0ABR7G3W8</accession>
<organism evidence="6 7">
    <name type="scientific">Ruminococcus hominis</name>
    <dbReference type="NCBI Taxonomy" id="2763065"/>
    <lineage>
        <taxon>Bacteria</taxon>
        <taxon>Bacillati</taxon>
        <taxon>Bacillota</taxon>
        <taxon>Clostridia</taxon>
        <taxon>Eubacteriales</taxon>
        <taxon>Oscillospiraceae</taxon>
        <taxon>Ruminococcus</taxon>
    </lineage>
</organism>
<feature type="domain" description="Periplasmic binding protein" evidence="5">
    <location>
        <begin position="68"/>
        <end position="354"/>
    </location>
</feature>
<dbReference type="Gene3D" id="3.40.50.2300">
    <property type="match status" value="2"/>
</dbReference>
<evidence type="ECO:0000259" key="5">
    <source>
        <dbReference type="Pfam" id="PF13407"/>
    </source>
</evidence>
<comment type="subcellular location">
    <subcellularLocation>
        <location evidence="1">Cell envelope</location>
    </subcellularLocation>
</comment>
<dbReference type="PANTHER" id="PTHR46847">
    <property type="entry name" value="D-ALLOSE-BINDING PERIPLASMIC PROTEIN-RELATED"/>
    <property type="match status" value="1"/>
</dbReference>